<protein>
    <recommendedName>
        <fullName evidence="3">Transcriptional regulator, AbiEi antitoxin, Type IV TA system</fullName>
    </recommendedName>
</protein>
<keyword evidence="2" id="KW-1185">Reference proteome</keyword>
<reference evidence="1" key="1">
    <citation type="submission" date="2023-06" db="EMBL/GenBank/DDBJ databases">
        <title>MT1 and MT2 Draft Genomes of Novel Species.</title>
        <authorList>
            <person name="Venkateswaran K."/>
        </authorList>
    </citation>
    <scope>NUCLEOTIDE SEQUENCE</scope>
    <source>
        <strain evidence="1">IIF3SC-B10</strain>
    </source>
</reference>
<dbReference type="EMBL" id="JAROCG010000001">
    <property type="protein sequence ID" value="MDN4609326.1"/>
    <property type="molecule type" value="Genomic_DNA"/>
</dbReference>
<dbReference type="RefSeq" id="WP_301224025.1">
    <property type="nucleotide sequence ID" value="NZ_JAROCG010000001.1"/>
</dbReference>
<proteinExistence type="predicted"/>
<dbReference type="Gene3D" id="3.40.960.10">
    <property type="entry name" value="VSR Endonuclease"/>
    <property type="match status" value="1"/>
</dbReference>
<gene>
    <name evidence="1" type="ORF">P5G52_00425</name>
</gene>
<evidence type="ECO:0000313" key="2">
    <source>
        <dbReference type="Proteomes" id="UP001174209"/>
    </source>
</evidence>
<sequence>MPSPLDATATRTLWRYRELLDEGLSRQRIQRLVAHGDLRRLRKNCYVPEPHWTGLTTMQRLALQAEAHHHSLVGLPTAQHVYSHETAAVLHGLSLWRPGTAVHVTQPTRTSNASHGADVLNHSARLAADDVVLLRGLPVTSLLQTTTDCARTLPFDKALIIADQGLARGVSRAAAIAHLELLGPAKGVGRARAVLAASDPLSESPGETLTRSRLLRFRLPPPQSQVDVLTRLGRYRLDFAWPDLLVGLEFDGKVKYFGATPTSEVLYQERRREKALTEDGWTVLRLEWADLFREAELEARLRSALYCAATRAARTPRS</sequence>
<name>A0ABT8JVX6_9MICC</name>
<organism evidence="1 2">
    <name type="scientific">Arthrobacter burdickii</name>
    <dbReference type="NCBI Taxonomy" id="3035920"/>
    <lineage>
        <taxon>Bacteria</taxon>
        <taxon>Bacillati</taxon>
        <taxon>Actinomycetota</taxon>
        <taxon>Actinomycetes</taxon>
        <taxon>Micrococcales</taxon>
        <taxon>Micrococcaceae</taxon>
        <taxon>Arthrobacter</taxon>
    </lineage>
</organism>
<dbReference type="Proteomes" id="UP001174209">
    <property type="component" value="Unassembled WGS sequence"/>
</dbReference>
<evidence type="ECO:0008006" key="3">
    <source>
        <dbReference type="Google" id="ProtNLM"/>
    </source>
</evidence>
<comment type="caution">
    <text evidence="1">The sequence shown here is derived from an EMBL/GenBank/DDBJ whole genome shotgun (WGS) entry which is preliminary data.</text>
</comment>
<evidence type="ECO:0000313" key="1">
    <source>
        <dbReference type="EMBL" id="MDN4609326.1"/>
    </source>
</evidence>
<accession>A0ABT8JVX6</accession>